<keyword evidence="1" id="KW-1133">Transmembrane helix</keyword>
<sequence length="206" mass="23712">MKDLRGIIKLSYVIGQILIQGVMYQLYFLLYALRGVIVLGVFPSLAAVFQSLYNQLRHGENVKRENFEEYYKGYFKIANQLGYTYLAILGFLWFDLRVSGTFIHSTVLHFILLVFFVFALGTSLYVFPSLCRYELTYKQYLQRSVILFLSNLVGTLAMLVGVFAGTFLVTLFPILLFVATVPIYVLPLIWFGMQGMERAESKVEEK</sequence>
<feature type="transmembrane region" description="Helical" evidence="1">
    <location>
        <begin position="12"/>
        <end position="30"/>
    </location>
</feature>
<dbReference type="Proteomes" id="UP000521358">
    <property type="component" value="Unassembled WGS sequence"/>
</dbReference>
<feature type="transmembrane region" description="Helical" evidence="1">
    <location>
        <begin position="74"/>
        <end position="94"/>
    </location>
</feature>
<dbReference type="AlphaFoldDB" id="A0A7X6I3E9"/>
<reference evidence="2 3" key="1">
    <citation type="submission" date="2020-03" db="EMBL/GenBank/DDBJ databases">
        <title>Bacterial samples isolated from urine from healthy bovine heifers (Gyr breed).</title>
        <authorList>
            <person name="Giannattasio-Ferraz S."/>
            <person name="Maskeri L."/>
            <person name="Penido A."/>
            <person name="Barbosa-Stancioli E.F."/>
            <person name="Putonti C."/>
        </authorList>
    </citation>
    <scope>NUCLEOTIDE SEQUENCE [LARGE SCALE GENOMIC DNA]</scope>
    <source>
        <strain evidence="2 3">UFMG-H7</strain>
    </source>
</reference>
<keyword evidence="1" id="KW-0472">Membrane</keyword>
<feature type="transmembrane region" description="Helical" evidence="1">
    <location>
        <begin position="106"/>
        <end position="127"/>
    </location>
</feature>
<name>A0A7X6I3E9_9ENTE</name>
<comment type="caution">
    <text evidence="2">The sequence shown here is derived from an EMBL/GenBank/DDBJ whole genome shotgun (WGS) entry which is preliminary data.</text>
</comment>
<feature type="transmembrane region" description="Helical" evidence="1">
    <location>
        <begin position="36"/>
        <end position="53"/>
    </location>
</feature>
<dbReference type="EMBL" id="JAAVMB010000009">
    <property type="protein sequence ID" value="NKC68110.1"/>
    <property type="molecule type" value="Genomic_DNA"/>
</dbReference>
<dbReference type="RefSeq" id="WP_167807343.1">
    <property type="nucleotide sequence ID" value="NZ_JAAVMB010000009.1"/>
</dbReference>
<accession>A0A7X6I3E9</accession>
<gene>
    <name evidence="2" type="ORF">HED35_08430</name>
</gene>
<protein>
    <submittedName>
        <fullName evidence="2">DUF624 domain-containing protein</fullName>
    </submittedName>
</protein>
<organism evidence="2 3">
    <name type="scientific">Vagococcus fluvialis</name>
    <dbReference type="NCBI Taxonomy" id="2738"/>
    <lineage>
        <taxon>Bacteria</taxon>
        <taxon>Bacillati</taxon>
        <taxon>Bacillota</taxon>
        <taxon>Bacilli</taxon>
        <taxon>Lactobacillales</taxon>
        <taxon>Enterococcaceae</taxon>
        <taxon>Vagococcus</taxon>
    </lineage>
</organism>
<proteinExistence type="predicted"/>
<evidence type="ECO:0000256" key="1">
    <source>
        <dbReference type="SAM" id="Phobius"/>
    </source>
</evidence>
<dbReference type="Pfam" id="PF04854">
    <property type="entry name" value="DUF624"/>
    <property type="match status" value="1"/>
</dbReference>
<keyword evidence="1" id="KW-0812">Transmembrane</keyword>
<feature type="transmembrane region" description="Helical" evidence="1">
    <location>
        <begin position="148"/>
        <end position="168"/>
    </location>
</feature>
<evidence type="ECO:0000313" key="2">
    <source>
        <dbReference type="EMBL" id="NKC68110.1"/>
    </source>
</evidence>
<evidence type="ECO:0000313" key="3">
    <source>
        <dbReference type="Proteomes" id="UP000521358"/>
    </source>
</evidence>
<feature type="transmembrane region" description="Helical" evidence="1">
    <location>
        <begin position="174"/>
        <end position="193"/>
    </location>
</feature>
<dbReference type="InterPro" id="IPR006938">
    <property type="entry name" value="DUF624"/>
</dbReference>